<proteinExistence type="predicted"/>
<dbReference type="CDD" id="cd19357">
    <property type="entry name" value="TenA_E_At3g16990-like"/>
    <property type="match status" value="1"/>
</dbReference>
<evidence type="ECO:0000313" key="2">
    <source>
        <dbReference type="Proteomes" id="UP000272025"/>
    </source>
</evidence>
<keyword evidence="2" id="KW-1185">Reference proteome</keyword>
<dbReference type="PANTHER" id="PTHR41813:SF2">
    <property type="entry name" value="REGULATOR PAB1642, PUTATIVE (AFU_ORTHOLOGUE AFUA_3G11955)-RELATED"/>
    <property type="match status" value="1"/>
</dbReference>
<dbReference type="InterPro" id="IPR016084">
    <property type="entry name" value="Haem_Oase-like_multi-hlx"/>
</dbReference>
<reference evidence="1 2" key="1">
    <citation type="journal article" date="2018" name="Mol. Ecol.">
        <title>The obligate alkalophilic soda-lake fungus Sodiomyces alkalinus has shifted to a protein diet.</title>
        <authorList>
            <person name="Grum-Grzhimaylo A.A."/>
            <person name="Falkoski D.L."/>
            <person name="van den Heuvel J."/>
            <person name="Valero-Jimenez C.A."/>
            <person name="Min B."/>
            <person name="Choi I.G."/>
            <person name="Lipzen A."/>
            <person name="Daum C.G."/>
            <person name="Aanen D.K."/>
            <person name="Tsang A."/>
            <person name="Henrissat B."/>
            <person name="Bilanenko E.N."/>
            <person name="de Vries R.P."/>
            <person name="van Kan J.A.L."/>
            <person name="Grigoriev I.V."/>
            <person name="Debets A.J.M."/>
        </authorList>
    </citation>
    <scope>NUCLEOTIDE SEQUENCE [LARGE SCALE GENOMIC DNA]</scope>
    <source>
        <strain evidence="1 2">F11</strain>
    </source>
</reference>
<dbReference type="InterPro" id="IPR053261">
    <property type="entry name" value="Polyketide-peptide_reg"/>
</dbReference>
<protein>
    <submittedName>
        <fullName evidence="1">Heme oxygenase-like protein</fullName>
    </submittedName>
</protein>
<evidence type="ECO:0000313" key="1">
    <source>
        <dbReference type="EMBL" id="ROT42312.1"/>
    </source>
</evidence>
<organism evidence="1 2">
    <name type="scientific">Sodiomyces alkalinus (strain CBS 110278 / VKM F-3762 / F11)</name>
    <name type="common">Alkaliphilic filamentous fungus</name>
    <dbReference type="NCBI Taxonomy" id="1314773"/>
    <lineage>
        <taxon>Eukaryota</taxon>
        <taxon>Fungi</taxon>
        <taxon>Dikarya</taxon>
        <taxon>Ascomycota</taxon>
        <taxon>Pezizomycotina</taxon>
        <taxon>Sordariomycetes</taxon>
        <taxon>Hypocreomycetidae</taxon>
        <taxon>Glomerellales</taxon>
        <taxon>Plectosphaerellaceae</taxon>
        <taxon>Sodiomyces</taxon>
    </lineage>
</organism>
<dbReference type="GeneID" id="39575128"/>
<dbReference type="EMBL" id="ML119051">
    <property type="protein sequence ID" value="ROT42312.1"/>
    <property type="molecule type" value="Genomic_DNA"/>
</dbReference>
<accession>A0A3N2Q6D4</accession>
<dbReference type="PANTHER" id="PTHR41813">
    <property type="entry name" value="REGULATOR PAB1642, PUTATIVE (AFU_ORTHOLOGUE AFUA_3G11955)-RELATED"/>
    <property type="match status" value="1"/>
</dbReference>
<dbReference type="Proteomes" id="UP000272025">
    <property type="component" value="Unassembled WGS sequence"/>
</dbReference>
<gene>
    <name evidence="1" type="ORF">SODALDRAFT_12443</name>
</gene>
<dbReference type="SUPFAM" id="SSF48613">
    <property type="entry name" value="Heme oxygenase-like"/>
    <property type="match status" value="1"/>
</dbReference>
<dbReference type="Gene3D" id="1.20.910.10">
    <property type="entry name" value="Heme oxygenase-like"/>
    <property type="match status" value="1"/>
</dbReference>
<dbReference type="OrthoDB" id="37730at2759"/>
<dbReference type="RefSeq" id="XP_028470118.1">
    <property type="nucleotide sequence ID" value="XM_028606650.1"/>
</dbReference>
<name>A0A3N2Q6D4_SODAK</name>
<sequence>MASFSLTQTLLTSSPEAYTRATTSPFLTSAAAGTTPKSLLSRWLANDRLYIHAYIRGAGRLLSFLSIPDLAPPADSPNPDPATRLLDWLVDALVNVRREENFFIETAARFDLSIDLPTTCDDDNDNNNNSPPAVPDDQKLEGLRRWEFLFNSVAPGPAGQPLPWLEAAVLFWGTEVCYLDAWSGVKGRLVPQTDDPSQDADGGALRTQFLHNWTNDEFAEFVHKLARIIDDAVAEMVASGGEEVKAHLLERVKPVWQDVLSAEQSFWPAASE</sequence>
<dbReference type="STRING" id="1314773.A0A3N2Q6D4"/>
<dbReference type="AlphaFoldDB" id="A0A3N2Q6D4"/>